<dbReference type="Proteomes" id="UP000218598">
    <property type="component" value="Unassembled WGS sequence"/>
</dbReference>
<gene>
    <name evidence="3" type="ORF">CIK66_16895</name>
</gene>
<proteinExistence type="predicted"/>
<organism evidence="3 4">
    <name type="scientific">Brachybacterium alimentarium</name>
    <dbReference type="NCBI Taxonomy" id="47845"/>
    <lineage>
        <taxon>Bacteria</taxon>
        <taxon>Bacillati</taxon>
        <taxon>Actinomycetota</taxon>
        <taxon>Actinomycetes</taxon>
        <taxon>Micrococcales</taxon>
        <taxon>Dermabacteraceae</taxon>
        <taxon>Brachybacterium</taxon>
    </lineage>
</organism>
<dbReference type="EMBL" id="NRGR01000033">
    <property type="protein sequence ID" value="PCC37875.1"/>
    <property type="molecule type" value="Genomic_DNA"/>
</dbReference>
<dbReference type="InterPro" id="IPR047057">
    <property type="entry name" value="MerR_fam"/>
</dbReference>
<dbReference type="InterPro" id="IPR000551">
    <property type="entry name" value="MerR-type_HTH_dom"/>
</dbReference>
<name>A0A2A3YFJ9_9MICO</name>
<sequence length="248" mass="26864">MAWSTRRLADLAGTTVKSVRHYHSVGLLEVPGRAANGYKQYGTEHLVRLLQITRLRDLGMSLAEIAQAGRSDESYLEVMRGLDAQLAESIARQQAVRAELAALMAHPAGPDVPPGFESVADSLTEADRAMITISGVLFDEQGMRDLHGITTDHQEADEGFNTLPADADDNTVRAIAAQLAPVLRTIHEQYPGTITPPVAAGYRGSEAIEALNQAVLDLYNAAQLEALRQAYRLANQGAAVPDRRTDRI</sequence>
<protein>
    <submittedName>
        <fullName evidence="3">MerR family transcriptional regulator</fullName>
    </submittedName>
</protein>
<accession>A0A2A3YFJ9</accession>
<evidence type="ECO:0000256" key="1">
    <source>
        <dbReference type="ARBA" id="ARBA00023125"/>
    </source>
</evidence>
<dbReference type="PANTHER" id="PTHR30204">
    <property type="entry name" value="REDOX-CYCLING DRUG-SENSING TRANSCRIPTIONAL ACTIVATOR SOXR"/>
    <property type="match status" value="1"/>
</dbReference>
<dbReference type="InterPro" id="IPR009061">
    <property type="entry name" value="DNA-bd_dom_put_sf"/>
</dbReference>
<comment type="caution">
    <text evidence="3">The sequence shown here is derived from an EMBL/GenBank/DDBJ whole genome shotgun (WGS) entry which is preliminary data.</text>
</comment>
<feature type="domain" description="HTH merR-type" evidence="2">
    <location>
        <begin position="2"/>
        <end position="71"/>
    </location>
</feature>
<evidence type="ECO:0000313" key="3">
    <source>
        <dbReference type="EMBL" id="PCC37875.1"/>
    </source>
</evidence>
<keyword evidence="4" id="KW-1185">Reference proteome</keyword>
<dbReference type="Pfam" id="PF13411">
    <property type="entry name" value="MerR_1"/>
    <property type="match status" value="1"/>
</dbReference>
<reference evidence="3 4" key="1">
    <citation type="journal article" date="2017" name="Elife">
        <title>Extensive horizontal gene transfer in cheese-associated bacteria.</title>
        <authorList>
            <person name="Bonham K.S."/>
            <person name="Wolfe B.E."/>
            <person name="Dutton R.J."/>
        </authorList>
    </citation>
    <scope>NUCLEOTIDE SEQUENCE [LARGE SCALE GENOMIC DNA]</scope>
    <source>
        <strain evidence="3 4">341_9</strain>
    </source>
</reference>
<dbReference type="SMART" id="SM00422">
    <property type="entry name" value="HTH_MERR"/>
    <property type="match status" value="1"/>
</dbReference>
<dbReference type="OrthoDB" id="4569196at2"/>
<keyword evidence="1" id="KW-0238">DNA-binding</keyword>
<dbReference type="GO" id="GO:0003700">
    <property type="term" value="F:DNA-binding transcription factor activity"/>
    <property type="evidence" value="ECO:0007669"/>
    <property type="project" value="InterPro"/>
</dbReference>
<dbReference type="Gene3D" id="1.10.1660.10">
    <property type="match status" value="1"/>
</dbReference>
<dbReference type="PROSITE" id="PS50937">
    <property type="entry name" value="HTH_MERR_2"/>
    <property type="match status" value="1"/>
</dbReference>
<dbReference type="RefSeq" id="WP_096197816.1">
    <property type="nucleotide sequence ID" value="NZ_JBQQJY010000037.1"/>
</dbReference>
<dbReference type="SUPFAM" id="SSF46955">
    <property type="entry name" value="Putative DNA-binding domain"/>
    <property type="match status" value="1"/>
</dbReference>
<evidence type="ECO:0000259" key="2">
    <source>
        <dbReference type="PROSITE" id="PS50937"/>
    </source>
</evidence>
<evidence type="ECO:0000313" key="4">
    <source>
        <dbReference type="Proteomes" id="UP000218598"/>
    </source>
</evidence>
<dbReference type="AlphaFoldDB" id="A0A2A3YFJ9"/>
<dbReference type="PANTHER" id="PTHR30204:SF93">
    <property type="entry name" value="HTH MERR-TYPE DOMAIN-CONTAINING PROTEIN"/>
    <property type="match status" value="1"/>
</dbReference>
<dbReference type="GO" id="GO:0003677">
    <property type="term" value="F:DNA binding"/>
    <property type="evidence" value="ECO:0007669"/>
    <property type="project" value="UniProtKB-KW"/>
</dbReference>